<evidence type="ECO:0000313" key="3">
    <source>
        <dbReference type="Proteomes" id="UP001420932"/>
    </source>
</evidence>
<feature type="coiled-coil region" evidence="1">
    <location>
        <begin position="1713"/>
        <end position="1747"/>
    </location>
</feature>
<reference evidence="2 3" key="1">
    <citation type="submission" date="2024-01" db="EMBL/GenBank/DDBJ databases">
        <title>Genome assemblies of Stephania.</title>
        <authorList>
            <person name="Yang L."/>
        </authorList>
    </citation>
    <scope>NUCLEOTIDE SEQUENCE [LARGE SCALE GENOMIC DNA]</scope>
    <source>
        <strain evidence="2">YNDBR</strain>
        <tissue evidence="2">Leaf</tissue>
    </source>
</reference>
<feature type="coiled-coil region" evidence="1">
    <location>
        <begin position="1419"/>
        <end position="1446"/>
    </location>
</feature>
<evidence type="ECO:0000256" key="1">
    <source>
        <dbReference type="SAM" id="Coils"/>
    </source>
</evidence>
<gene>
    <name evidence="2" type="ORF">Syun_019605</name>
</gene>
<name>A0AAP0NWU2_9MAGN</name>
<dbReference type="Proteomes" id="UP001420932">
    <property type="component" value="Unassembled WGS sequence"/>
</dbReference>
<keyword evidence="1" id="KW-0175">Coiled coil</keyword>
<comment type="caution">
    <text evidence="2">The sequence shown here is derived from an EMBL/GenBank/DDBJ whole genome shotgun (WGS) entry which is preliminary data.</text>
</comment>
<evidence type="ECO:0000313" key="2">
    <source>
        <dbReference type="EMBL" id="KAK9121988.1"/>
    </source>
</evidence>
<organism evidence="2 3">
    <name type="scientific">Stephania yunnanensis</name>
    <dbReference type="NCBI Taxonomy" id="152371"/>
    <lineage>
        <taxon>Eukaryota</taxon>
        <taxon>Viridiplantae</taxon>
        <taxon>Streptophyta</taxon>
        <taxon>Embryophyta</taxon>
        <taxon>Tracheophyta</taxon>
        <taxon>Spermatophyta</taxon>
        <taxon>Magnoliopsida</taxon>
        <taxon>Ranunculales</taxon>
        <taxon>Menispermaceae</taxon>
        <taxon>Menispermoideae</taxon>
        <taxon>Cissampelideae</taxon>
        <taxon>Stephania</taxon>
    </lineage>
</organism>
<protein>
    <submittedName>
        <fullName evidence="2">Uncharacterized protein</fullName>
    </submittedName>
</protein>
<dbReference type="PANTHER" id="PTHR33566:SF1">
    <property type="entry name" value="EN_SPM-LIKE TRANSPOSON-RELATED"/>
    <property type="match status" value="1"/>
</dbReference>
<proteinExistence type="predicted"/>
<dbReference type="PANTHER" id="PTHR33566">
    <property type="entry name" value="EN/SPM-LIKE TRANSPOSON-RELATED"/>
    <property type="match status" value="1"/>
</dbReference>
<sequence length="1774" mass="198645">MEETRLGKRPRVECVVVDGEEEEEEIKVYEFKVLLPNGTSVVLKITDPEKEMWIEEFVELLRKTYLRTVKRESGKRRRKVQWRDKEVCLEDVHGCKITKRIGFGHFEPNRCHLLTLRDGSAANVDTFENMWDLTPDTDMLKELPEEYTFETALADLIDNSLQAVWSNPRDAKRMIRLNTLFLILQEFLWKCFIFFPSMNEYSVFKVGAANDPWQGRCNCSVARVRNGYLLEMVAGDEKLAGGENATVSVTVEEHSISIFDTGPGMDGSDENSIVKCLASEFVFLHGMISMCEKGKIGASLHRVSRAHAIGGKPPYLKPVATAFLGVIPGFPSPFFGMFGYGGAIASMHLGRRALVSSKMRGSKVYTLHLNREALISNSGEKTWKLCPVDIMYRIDLLSIASIGNHVGNISVKSLAAAAFHQVGKISDALEHSNVTPSNLASCFLRIETDGGIRDPLEDEIHISPHGSFTKVEIFELKFKKLDTLLLKSRLKDFYFPYIQCDDLPGTGTGKTIRPVEFQPKYMLDTIYVAIGWILLISSDVVNGDDLAEIQGGEIGITNFLSCNGPEFVLQLRFLVKQEHNASLSPGSKLEANARLKCVYFPIIKGKENIDRILEKLHEEGCGVSENFDTFSRVSIRRLGRLLPDARWTDLAQHHPFSSALRNFGNKSVGKESNSVRIEIQRGGKPLSLSHLEKEYDEWILQMHDRYDEEVVCGDDEPVLVLNPTNREKLGISSDGKLLSQVSATPKIAVVRVHKVIRRKEATWKSGQNIKILKGATGCYSNNIYATLEYILLEGFQGDVGGEARLICRPLHVPEKNGCLLELNGGSARLDICDSLSFPISIIDSEKCQAMDIGEWNLQVGKLRLRQKAPTIGILNEQELEQLEFYGALPIDATVHAGHAIPKEIVAVIRPASFTSCSDSRRLEQKFIIKEDLEVAMELKFFADEEDNVGSHMYAERIKPSSRNGFHGLYIFSAGSKFPELFNKSGIYAFIFTAFHKDYNSMKCENRVKVLPSTVGKWELILDERSPPYHVRVGSCFPPLSIACFDLYGNRMPFLCTPDVVVKINAKGDMVVKANKMEVDVSINKMSLCISLDHIQPNYEATLKIREKNKPFSVSIPCLVKPGLLHHVCATSLKLERPLLPGDIIDKLVLEVFFDLSFYLCAIAISGGKFSKEMFDAFGNHVEKGFEVLLSLDGFRFRDRKGLKREADDNGCIDLSGSLEVVKNFGKKACISVEYDGKTFLNKEFQLEERSLKLASEIPCNCAAGSQLENIEFVIVNSEGGVDETVHHDTKAGRSHTLKINSASSVMDEMCHYYFRKGKCIVPHISIPMDQGTFSFQAAYSQHPNLKLDIKVRVLPRVRSHINSVPENDEVGSSGDFSGRILPPSKSPTCLSKNIQALIDSIMNDGKKLGDDASVVALRIRDHEKELETLSIKKEEIEKEILDIQASIGPESLCQLVRLDKEKDEILKVVEGKEHTAASVFCQIEETIKAQELQNLFMQDIVGLVFLLGAVSCNSLSRMFAEYLGEENMLAVVCKSYAVAGSLECYDEESGRIDREQHLHAIANEFGKSIKGRFSVICVENISPYAGELEDPGCQRKLALPPPTLPNGDTPQGFLGFAVNMINIDVHHLYTRTSRGHGLRDTLFYLLFGELQVYKTRQDMRSALCCIKHGAISLDGGIIKGNGFLALGDGEPEVRFPVITTQVDQSTSETLRKVSERRLELEAISNQIRNLKKARDRAMKQYTRKRDRFSKYLDEKLPLVGGCKLEFEEYTSNTQ</sequence>
<keyword evidence="3" id="KW-1185">Reference proteome</keyword>
<dbReference type="EMBL" id="JBBNAF010000008">
    <property type="protein sequence ID" value="KAK9121988.1"/>
    <property type="molecule type" value="Genomic_DNA"/>
</dbReference>
<accession>A0AAP0NWU2</accession>